<reference evidence="1 2" key="1">
    <citation type="journal article" date="2018" name="Sci. Rep.">
        <title>Genomic signatures of local adaptation to the degree of environmental predictability in rotifers.</title>
        <authorList>
            <person name="Franch-Gras L."/>
            <person name="Hahn C."/>
            <person name="Garcia-Roger E.M."/>
            <person name="Carmona M.J."/>
            <person name="Serra M."/>
            <person name="Gomez A."/>
        </authorList>
    </citation>
    <scope>NUCLEOTIDE SEQUENCE [LARGE SCALE GENOMIC DNA]</scope>
    <source>
        <strain evidence="1">HYR1</strain>
    </source>
</reference>
<keyword evidence="2" id="KW-1185">Reference proteome</keyword>
<comment type="caution">
    <text evidence="1">The sequence shown here is derived from an EMBL/GenBank/DDBJ whole genome shotgun (WGS) entry which is preliminary data.</text>
</comment>
<gene>
    <name evidence="1" type="ORF">BpHYR1_019496</name>
</gene>
<proteinExistence type="predicted"/>
<dbReference type="AlphaFoldDB" id="A0A3M7S1U1"/>
<evidence type="ECO:0000313" key="1">
    <source>
        <dbReference type="EMBL" id="RNA29585.1"/>
    </source>
</evidence>
<protein>
    <submittedName>
        <fullName evidence="1">Uncharacterized protein</fullName>
    </submittedName>
</protein>
<accession>A0A3M7S1U1</accession>
<sequence>MQIIANVQFYKTDFATVYAPNFTTTLNYNSEDCREVNFDVRNSKFLVYLVCLKSLSVLKRFRLERNT</sequence>
<dbReference type="Proteomes" id="UP000276133">
    <property type="component" value="Unassembled WGS sequence"/>
</dbReference>
<evidence type="ECO:0000313" key="2">
    <source>
        <dbReference type="Proteomes" id="UP000276133"/>
    </source>
</evidence>
<dbReference type="EMBL" id="REGN01002194">
    <property type="protein sequence ID" value="RNA29585.1"/>
    <property type="molecule type" value="Genomic_DNA"/>
</dbReference>
<name>A0A3M7S1U1_BRAPC</name>
<organism evidence="1 2">
    <name type="scientific">Brachionus plicatilis</name>
    <name type="common">Marine rotifer</name>
    <name type="synonym">Brachionus muelleri</name>
    <dbReference type="NCBI Taxonomy" id="10195"/>
    <lineage>
        <taxon>Eukaryota</taxon>
        <taxon>Metazoa</taxon>
        <taxon>Spiralia</taxon>
        <taxon>Gnathifera</taxon>
        <taxon>Rotifera</taxon>
        <taxon>Eurotatoria</taxon>
        <taxon>Monogononta</taxon>
        <taxon>Pseudotrocha</taxon>
        <taxon>Ploima</taxon>
        <taxon>Brachionidae</taxon>
        <taxon>Brachionus</taxon>
    </lineage>
</organism>